<organism evidence="1 2">
    <name type="scientific">Oedothorax gibbosus</name>
    <dbReference type="NCBI Taxonomy" id="931172"/>
    <lineage>
        <taxon>Eukaryota</taxon>
        <taxon>Metazoa</taxon>
        <taxon>Ecdysozoa</taxon>
        <taxon>Arthropoda</taxon>
        <taxon>Chelicerata</taxon>
        <taxon>Arachnida</taxon>
        <taxon>Araneae</taxon>
        <taxon>Araneomorphae</taxon>
        <taxon>Entelegynae</taxon>
        <taxon>Araneoidea</taxon>
        <taxon>Linyphiidae</taxon>
        <taxon>Erigoninae</taxon>
        <taxon>Oedothorax</taxon>
    </lineage>
</organism>
<accession>A0AAV6VCN6</accession>
<dbReference type="AlphaFoldDB" id="A0AAV6VCN6"/>
<name>A0AAV6VCN6_9ARAC</name>
<dbReference type="Proteomes" id="UP000827092">
    <property type="component" value="Unassembled WGS sequence"/>
</dbReference>
<evidence type="ECO:0000313" key="1">
    <source>
        <dbReference type="EMBL" id="KAG8194429.1"/>
    </source>
</evidence>
<reference evidence="1 2" key="1">
    <citation type="journal article" date="2022" name="Nat. Ecol. Evol.">
        <title>A masculinizing supergene underlies an exaggerated male reproductive morph in a spider.</title>
        <authorList>
            <person name="Hendrickx F."/>
            <person name="De Corte Z."/>
            <person name="Sonet G."/>
            <person name="Van Belleghem S.M."/>
            <person name="Kostlbacher S."/>
            <person name="Vangestel C."/>
        </authorList>
    </citation>
    <scope>NUCLEOTIDE SEQUENCE [LARGE SCALE GENOMIC DNA]</scope>
    <source>
        <strain evidence="1">W744_W776</strain>
    </source>
</reference>
<protein>
    <submittedName>
        <fullName evidence="1">Uncharacterized protein</fullName>
    </submittedName>
</protein>
<proteinExistence type="predicted"/>
<sequence length="69" mass="7455">MLKNALIAVSGSCVTLNLFRESAFTWINVQRSQGPEACEVCPAHREIGSLTNHPNIPVTPRGIDPLLIG</sequence>
<evidence type="ECO:0000313" key="2">
    <source>
        <dbReference type="Proteomes" id="UP000827092"/>
    </source>
</evidence>
<dbReference type="EMBL" id="JAFNEN010000103">
    <property type="protein sequence ID" value="KAG8194429.1"/>
    <property type="molecule type" value="Genomic_DNA"/>
</dbReference>
<gene>
    <name evidence="1" type="ORF">JTE90_011039</name>
</gene>
<keyword evidence="2" id="KW-1185">Reference proteome</keyword>
<comment type="caution">
    <text evidence="1">The sequence shown here is derived from an EMBL/GenBank/DDBJ whole genome shotgun (WGS) entry which is preliminary data.</text>
</comment>